<sequence>MKSRWSLTFNPTQAMKRLYSQRLFQGGTGLYGIIIMLGTAGTVRGDNNCDDEWNVYDAKQGKTKVIQQQAIKLPMRWPVPLRRPYARRKIRFESTIMTCRPPHCILMKNNRLRLRVIVKDEQEHGSTLCWRLSESKNRVNILLRTAAETNCRRRFSKCSRNKNMCFIDRSPSADVLVNYTLLKCPSGAHQNRFKSNADQIVLCPSYDRTTNTPLWIEAIKSGGTAAQYIKHLWSSAIPLTELFQHNFDYQGPIPLSMSGSRAKLLLHMGHKDMDIIYKLSCGAMSACDHLMNVNRSKRHEVSDA</sequence>
<comment type="caution">
    <text evidence="1">The sequence shown here is derived from an EMBL/GenBank/DDBJ whole genome shotgun (WGS) entry which is preliminary data.</text>
</comment>
<evidence type="ECO:0000313" key="2">
    <source>
        <dbReference type="Proteomes" id="UP000438429"/>
    </source>
</evidence>
<dbReference type="AlphaFoldDB" id="A0A6A4T6I8"/>
<reference evidence="1 2" key="1">
    <citation type="submission" date="2019-06" db="EMBL/GenBank/DDBJ databases">
        <title>Draft genomes of female and male turbot (Scophthalmus maximus).</title>
        <authorList>
            <person name="Xu H."/>
            <person name="Xu X.-W."/>
            <person name="Shao C."/>
            <person name="Chen S."/>
        </authorList>
    </citation>
    <scope>NUCLEOTIDE SEQUENCE [LARGE SCALE GENOMIC DNA]</scope>
    <source>
        <strain evidence="1">Ysfricsl-2016a</strain>
        <tissue evidence="1">Blood</tissue>
    </source>
</reference>
<dbReference type="EMBL" id="VEVO01000007">
    <property type="protein sequence ID" value="KAF0039928.1"/>
    <property type="molecule type" value="Genomic_DNA"/>
</dbReference>
<gene>
    <name evidence="1" type="ORF">F2P81_008163</name>
</gene>
<protein>
    <submittedName>
        <fullName evidence="1">Uncharacterized protein</fullName>
    </submittedName>
</protein>
<dbReference type="Proteomes" id="UP000438429">
    <property type="component" value="Unassembled WGS sequence"/>
</dbReference>
<organism evidence="1 2">
    <name type="scientific">Scophthalmus maximus</name>
    <name type="common">Turbot</name>
    <name type="synonym">Psetta maxima</name>
    <dbReference type="NCBI Taxonomy" id="52904"/>
    <lineage>
        <taxon>Eukaryota</taxon>
        <taxon>Metazoa</taxon>
        <taxon>Chordata</taxon>
        <taxon>Craniata</taxon>
        <taxon>Vertebrata</taxon>
        <taxon>Euteleostomi</taxon>
        <taxon>Actinopterygii</taxon>
        <taxon>Neopterygii</taxon>
        <taxon>Teleostei</taxon>
        <taxon>Neoteleostei</taxon>
        <taxon>Acanthomorphata</taxon>
        <taxon>Carangaria</taxon>
        <taxon>Pleuronectiformes</taxon>
        <taxon>Pleuronectoidei</taxon>
        <taxon>Scophthalmidae</taxon>
        <taxon>Scophthalmus</taxon>
    </lineage>
</organism>
<proteinExistence type="predicted"/>
<evidence type="ECO:0000313" key="1">
    <source>
        <dbReference type="EMBL" id="KAF0039928.1"/>
    </source>
</evidence>
<name>A0A6A4T6I8_SCOMX</name>
<accession>A0A6A4T6I8</accession>